<dbReference type="Gene3D" id="3.40.80.10">
    <property type="entry name" value="Peptidoglycan recognition protein-like"/>
    <property type="match status" value="1"/>
</dbReference>
<dbReference type="EMBL" id="LC484306">
    <property type="protein sequence ID" value="BBK26512.1"/>
    <property type="molecule type" value="mRNA"/>
</dbReference>
<feature type="domain" description="Peptidoglycan recognition protein family" evidence="3">
    <location>
        <begin position="46"/>
        <end position="182"/>
    </location>
</feature>
<gene>
    <name evidence="4" type="primary">PGRP13</name>
</gene>
<evidence type="ECO:0000259" key="3">
    <source>
        <dbReference type="SMART" id="SM00701"/>
    </source>
</evidence>
<dbReference type="GO" id="GO:0008745">
    <property type="term" value="F:N-acetylmuramoyl-L-alanine amidase activity"/>
    <property type="evidence" value="ECO:0007669"/>
    <property type="project" value="InterPro"/>
</dbReference>
<dbReference type="InterPro" id="IPR006619">
    <property type="entry name" value="PGRP_domain_met/bac"/>
</dbReference>
<evidence type="ECO:0000313" key="4">
    <source>
        <dbReference type="EMBL" id="BBK26512.1"/>
    </source>
</evidence>
<dbReference type="InterPro" id="IPR036505">
    <property type="entry name" value="Amidase/PGRP_sf"/>
</dbReference>
<name>A0A5H2WY92_NEPCI</name>
<dbReference type="GO" id="GO:0045087">
    <property type="term" value="P:innate immune response"/>
    <property type="evidence" value="ECO:0007669"/>
    <property type="project" value="UniProtKB-KW"/>
</dbReference>
<dbReference type="GO" id="GO:0009253">
    <property type="term" value="P:peptidoglycan catabolic process"/>
    <property type="evidence" value="ECO:0007669"/>
    <property type="project" value="InterPro"/>
</dbReference>
<dbReference type="AlphaFoldDB" id="A0A5H2WY92"/>
<proteinExistence type="evidence at transcript level"/>
<dbReference type="SUPFAM" id="SSF55846">
    <property type="entry name" value="N-acetylmuramoyl-L-alanine amidase-like"/>
    <property type="match status" value="1"/>
</dbReference>
<evidence type="ECO:0000256" key="1">
    <source>
        <dbReference type="ARBA" id="ARBA00022588"/>
    </source>
</evidence>
<reference evidence="4" key="1">
    <citation type="submission" date="2019-05" db="EMBL/GenBank/DDBJ databases">
        <title>A large number of peptidoglycan recognition protein genes expressed in the bacteriome of the green rice leafhopper Nephotettix cincticeps (Hemiptera, Cicadellidae).</title>
        <authorList>
            <person name="Tomizawa M."/>
            <person name="Nakamura Y."/>
            <person name="Suetsugu Y."/>
            <person name="Noda H."/>
        </authorList>
    </citation>
    <scope>NUCLEOTIDE SEQUENCE</scope>
</reference>
<dbReference type="PANTHER" id="PTHR11022:SF74">
    <property type="entry name" value="PEPTIDOGLYCAN-RECOGNITION PROTEIN SA"/>
    <property type="match status" value="1"/>
</dbReference>
<sequence length="237" mass="27879">MPGKEFEDFLKGESFSYKERKSAQSKRIKAKKAIRYDWFRGHKCDFELIVREDWGAREPLHIDEYFELQADVLVNFTDTEECNNVHECIKAVQDLQKAHMDAGEPDIKQNFLVGNDGHIYEGRGFHTKPPFDPKWPDISNCMITIAYIGKRGMFPKKGMVRRAMEFIDVSRQDPNCLQPNVGVYLDYFDPDTPMTDELYNYLHTKEGNELEEHELPKHYQWCDTPPWDPKDPARKRV</sequence>
<keyword evidence="1" id="KW-0399">Innate immunity</keyword>
<protein>
    <submittedName>
        <fullName evidence="4">Peptidoglycan recognition protein 13</fullName>
    </submittedName>
</protein>
<dbReference type="GO" id="GO:0008270">
    <property type="term" value="F:zinc ion binding"/>
    <property type="evidence" value="ECO:0007669"/>
    <property type="project" value="InterPro"/>
</dbReference>
<dbReference type="InterPro" id="IPR015510">
    <property type="entry name" value="PGRP"/>
</dbReference>
<dbReference type="SMART" id="SM00701">
    <property type="entry name" value="PGRP"/>
    <property type="match status" value="1"/>
</dbReference>
<keyword evidence="2" id="KW-0391">Immunity</keyword>
<accession>A0A5H2WY92</accession>
<dbReference type="PANTHER" id="PTHR11022">
    <property type="entry name" value="PEPTIDOGLYCAN RECOGNITION PROTEIN"/>
    <property type="match status" value="1"/>
</dbReference>
<evidence type="ECO:0000256" key="2">
    <source>
        <dbReference type="ARBA" id="ARBA00022859"/>
    </source>
</evidence>
<organism evidence="4">
    <name type="scientific">Nephotettix cincticeps</name>
    <name type="common">Green rice leafhopper</name>
    <name type="synonym">Selenocephalus cincticeps</name>
    <dbReference type="NCBI Taxonomy" id="94400"/>
    <lineage>
        <taxon>Eukaryota</taxon>
        <taxon>Metazoa</taxon>
        <taxon>Ecdysozoa</taxon>
        <taxon>Arthropoda</taxon>
        <taxon>Hexapoda</taxon>
        <taxon>Insecta</taxon>
        <taxon>Pterygota</taxon>
        <taxon>Neoptera</taxon>
        <taxon>Paraneoptera</taxon>
        <taxon>Hemiptera</taxon>
        <taxon>Auchenorrhyncha</taxon>
        <taxon>Membracoidea</taxon>
        <taxon>Cicadellidae</taxon>
        <taxon>Deltocephalinae</taxon>
        <taxon>Chiasmini</taxon>
        <taxon>Nephotettix</taxon>
    </lineage>
</organism>